<dbReference type="SUPFAM" id="SSF46785">
    <property type="entry name" value="Winged helix' DNA-binding domain"/>
    <property type="match status" value="2"/>
</dbReference>
<evidence type="ECO:0000313" key="2">
    <source>
        <dbReference type="EMBL" id="TDR40937.1"/>
    </source>
</evidence>
<sequence length="250" mass="29840">MKEKTFQDAVGFSVQDTLALFWLYETSTEAKYSMEIYERFIESFPGRKVGYEYVARVAKRIEGENLLTSHLEGRKVYYQATDLGKQRLERYRTLYFQRFHEIVLVLDRFYFELTRNGSKPPKPEHSLPEEFRGYFSKLISVKDIVRYMAFRLSQTRSTFSMTDVGNQIEYLFGWSPSNSYLYTVAWELEEKGYLVGTWPDEKRTKRDLRGTDAGNEFFEVIARDLTDQIRTNRRFIHYMLDFFKTSEKTI</sequence>
<name>A0A8B4QAM5_9BACL</name>
<keyword evidence="4" id="KW-1185">Reference proteome</keyword>
<dbReference type="EMBL" id="SNZG01000007">
    <property type="protein sequence ID" value="TDR40937.1"/>
    <property type="molecule type" value="Genomic_DNA"/>
</dbReference>
<evidence type="ECO:0000313" key="4">
    <source>
        <dbReference type="Proteomes" id="UP000294641"/>
    </source>
</evidence>
<comment type="caution">
    <text evidence="1">The sequence shown here is derived from an EMBL/GenBank/DDBJ whole genome shotgun (WGS) entry which is preliminary data.</text>
</comment>
<dbReference type="OrthoDB" id="2447398at2"/>
<evidence type="ECO:0000313" key="1">
    <source>
        <dbReference type="EMBL" id="STX09769.1"/>
    </source>
</evidence>
<accession>A0A8B4QAM5</accession>
<reference evidence="2 4" key="2">
    <citation type="submission" date="2019-03" db="EMBL/GenBank/DDBJ databases">
        <title>Genomic Encyclopedia of Type Strains, Phase IV (KMG-IV): sequencing the most valuable type-strain genomes for metagenomic binning, comparative biology and taxonomic classification.</title>
        <authorList>
            <person name="Goeker M."/>
        </authorList>
    </citation>
    <scope>NUCLEOTIDE SEQUENCE [LARGE SCALE GENOMIC DNA]</scope>
    <source>
        <strain evidence="2 4">DSM 20580</strain>
    </source>
</reference>
<gene>
    <name evidence="2" type="ORF">DFR61_10752</name>
    <name evidence="1" type="ORF">NCTC10597_01466</name>
</gene>
<dbReference type="Proteomes" id="UP000254330">
    <property type="component" value="Unassembled WGS sequence"/>
</dbReference>
<dbReference type="EMBL" id="UGNP01000001">
    <property type="protein sequence ID" value="STX09769.1"/>
    <property type="molecule type" value="Genomic_DNA"/>
</dbReference>
<dbReference type="AlphaFoldDB" id="A0A8B4QAM5"/>
<dbReference type="Gene3D" id="1.10.10.10">
    <property type="entry name" value="Winged helix-like DNA-binding domain superfamily/Winged helix DNA-binding domain"/>
    <property type="match status" value="2"/>
</dbReference>
<protein>
    <submittedName>
        <fullName evidence="1">Transcriptional regulator PadR-like family</fullName>
    </submittedName>
</protein>
<dbReference type="Proteomes" id="UP000294641">
    <property type="component" value="Unassembled WGS sequence"/>
</dbReference>
<dbReference type="InterPro" id="IPR036390">
    <property type="entry name" value="WH_DNA-bd_sf"/>
</dbReference>
<organism evidence="1 3">
    <name type="scientific">Kurthia zopfii</name>
    <dbReference type="NCBI Taxonomy" id="1650"/>
    <lineage>
        <taxon>Bacteria</taxon>
        <taxon>Bacillati</taxon>
        <taxon>Bacillota</taxon>
        <taxon>Bacilli</taxon>
        <taxon>Bacillales</taxon>
        <taxon>Caryophanaceae</taxon>
        <taxon>Kurthia</taxon>
    </lineage>
</organism>
<evidence type="ECO:0000313" key="3">
    <source>
        <dbReference type="Proteomes" id="UP000254330"/>
    </source>
</evidence>
<dbReference type="InterPro" id="IPR036388">
    <property type="entry name" value="WH-like_DNA-bd_sf"/>
</dbReference>
<reference evidence="1 3" key="1">
    <citation type="submission" date="2018-06" db="EMBL/GenBank/DDBJ databases">
        <authorList>
            <consortium name="Pathogen Informatics"/>
            <person name="Doyle S."/>
        </authorList>
    </citation>
    <scope>NUCLEOTIDE SEQUENCE [LARGE SCALE GENOMIC DNA]</scope>
    <source>
        <strain evidence="1 3">NCTC10597</strain>
    </source>
</reference>
<proteinExistence type="predicted"/>
<dbReference type="RefSeq" id="WP_109349104.1">
    <property type="nucleotide sequence ID" value="NZ_BJUE01000008.1"/>
</dbReference>